<keyword evidence="5 10" id="KW-0328">Glycosyltransferase</keyword>
<evidence type="ECO:0000259" key="11">
    <source>
        <dbReference type="Pfam" id="PF21226"/>
    </source>
</evidence>
<evidence type="ECO:0000256" key="5">
    <source>
        <dbReference type="ARBA" id="ARBA00022676"/>
    </source>
</evidence>
<dbReference type="Gene3D" id="3.20.20.80">
    <property type="entry name" value="Glycosidases"/>
    <property type="match status" value="1"/>
</dbReference>
<dbReference type="AlphaFoldDB" id="A0A8J2U3C5"/>
<dbReference type="Proteomes" id="UP000619743">
    <property type="component" value="Unassembled WGS sequence"/>
</dbReference>
<dbReference type="RefSeq" id="WP_087504725.1">
    <property type="nucleotide sequence ID" value="NZ_BMDX01000003.1"/>
</dbReference>
<dbReference type="GO" id="GO:0005975">
    <property type="term" value="P:carbohydrate metabolic process"/>
    <property type="evidence" value="ECO:0007669"/>
    <property type="project" value="InterPro"/>
</dbReference>
<comment type="caution">
    <text evidence="12">The sequence shown here is derived from an EMBL/GenBank/DDBJ whole genome shotgun (WGS) entry which is preliminary data.</text>
</comment>
<accession>A0A8J2U3C5</accession>
<dbReference type="Pfam" id="PF02446">
    <property type="entry name" value="Glyco_hydro_77"/>
    <property type="match status" value="1"/>
</dbReference>
<sequence>MVDKQIQLLCEEHGIESNYVDAWGNPATVVPESKEKLLAAMGYAVDDAEALGEQIHQMQIRKWQDPLAPVIVSRDLHQLHFEVSVAQQQVSALLKWTITQEDGATHQGTLTPIEGEKVAESEVDGVLYQRYGVSIHQQLPLGYHTLTLSNAIDEVIAETSVIVAPRACFTPDTVKQGAKLWGPSVQLYCLRSTRNWGVGDFTDLEFLIQQIGDKGGDFVGLNPIHALYPSNPESASPYSPSSRRWLNIVYIDVTAIPEYTACDAAKQLVDSDAFKHRLELLREAQWVDYTGVMEAKLEALDLVFETFKEQELRRNTKRARAFREFVKAGGESLLEQASFDALQRQFISQGMNAWGWPAWPEEYQDFSNEAVAKFIKKEKSKVDYFAYLQFVADEQLQAANKVAVDAGMKLGIYRDLAVGVSEGSTELWANKSLYLQGASVGAPPDILGPLGQNWGLPPIEPETARQQAYQPFIDLFRSNMRHCGALRIDHVMALLRLWWIPAGETADKGAYVYYPIDDLLAILALESVRNECLIIGEDLGTVPDGIFETLQENGVYSYRVFFFERSKEDGGFYSPQHYPVQAMATLTTHDMPTLKGFWQCDDLLLGKELGLYRDEEVLRSLYADRHESKQRILDSLHGMGTIPQSVSTDVNWVAMTKELNYGMQLHLAAGSSALLALQLEDWIEMDKPVNVPGTSSEYPNWRRKLSRNLEEIFADTDIESLLAELTTTRESANGVGLK</sequence>
<dbReference type="SUPFAM" id="SSF51445">
    <property type="entry name" value="(Trans)glycosidases"/>
    <property type="match status" value="1"/>
</dbReference>
<gene>
    <name evidence="12" type="primary">malQ</name>
    <name evidence="12" type="ORF">GCM10011369_10010</name>
</gene>
<evidence type="ECO:0000256" key="7">
    <source>
        <dbReference type="ARBA" id="ARBA00023277"/>
    </source>
</evidence>
<evidence type="ECO:0000256" key="8">
    <source>
        <dbReference type="ARBA" id="ARBA00031423"/>
    </source>
</evidence>
<evidence type="ECO:0000256" key="1">
    <source>
        <dbReference type="ARBA" id="ARBA00000439"/>
    </source>
</evidence>
<evidence type="ECO:0000313" key="12">
    <source>
        <dbReference type="EMBL" id="GGA70317.1"/>
    </source>
</evidence>
<dbReference type="EC" id="2.4.1.25" evidence="3 10"/>
<dbReference type="OrthoDB" id="9763489at2"/>
<protein>
    <recommendedName>
        <fullName evidence="4 10">4-alpha-glucanotransferase</fullName>
        <ecNumber evidence="3 10">2.4.1.25</ecNumber>
    </recommendedName>
    <alternativeName>
        <fullName evidence="8 10">Amylomaltase</fullName>
    </alternativeName>
    <alternativeName>
        <fullName evidence="9 10">Disproportionating enzyme</fullName>
    </alternativeName>
</protein>
<keyword evidence="6 10" id="KW-0808">Transferase</keyword>
<dbReference type="InterPro" id="IPR003385">
    <property type="entry name" value="Glyco_hydro_77"/>
</dbReference>
<proteinExistence type="inferred from homology"/>
<keyword evidence="7 10" id="KW-0119">Carbohydrate metabolism</keyword>
<dbReference type="PANTHER" id="PTHR32438">
    <property type="entry name" value="4-ALPHA-GLUCANOTRANSFERASE DPE1, CHLOROPLASTIC/AMYLOPLASTIC"/>
    <property type="match status" value="1"/>
</dbReference>
<organism evidence="12 13">
    <name type="scientific">Neiella marina</name>
    <dbReference type="NCBI Taxonomy" id="508461"/>
    <lineage>
        <taxon>Bacteria</taxon>
        <taxon>Pseudomonadati</taxon>
        <taxon>Pseudomonadota</taxon>
        <taxon>Gammaproteobacteria</taxon>
        <taxon>Alteromonadales</taxon>
        <taxon>Echinimonadaceae</taxon>
        <taxon>Neiella</taxon>
    </lineage>
</organism>
<dbReference type="NCBIfam" id="TIGR00217">
    <property type="entry name" value="malQ"/>
    <property type="match status" value="1"/>
</dbReference>
<evidence type="ECO:0000256" key="3">
    <source>
        <dbReference type="ARBA" id="ARBA00012560"/>
    </source>
</evidence>
<dbReference type="GO" id="GO:0004134">
    <property type="term" value="F:4-alpha-glucanotransferase activity"/>
    <property type="evidence" value="ECO:0007669"/>
    <property type="project" value="UniProtKB-EC"/>
</dbReference>
<dbReference type="InterPro" id="IPR017853">
    <property type="entry name" value="GH"/>
</dbReference>
<name>A0A8J2U3C5_9GAMM</name>
<comment type="similarity">
    <text evidence="2 10">Belongs to the disproportionating enzyme family.</text>
</comment>
<dbReference type="Pfam" id="PF21226">
    <property type="entry name" value="MalQ_N"/>
    <property type="match status" value="1"/>
</dbReference>
<dbReference type="InterPro" id="IPR048458">
    <property type="entry name" value="MalQ_N"/>
</dbReference>
<reference evidence="13" key="1">
    <citation type="journal article" date="2019" name="Int. J. Syst. Evol. Microbiol.">
        <title>The Global Catalogue of Microorganisms (GCM) 10K type strain sequencing project: providing services to taxonomists for standard genome sequencing and annotation.</title>
        <authorList>
            <consortium name="The Broad Institute Genomics Platform"/>
            <consortium name="The Broad Institute Genome Sequencing Center for Infectious Disease"/>
            <person name="Wu L."/>
            <person name="Ma J."/>
        </authorList>
    </citation>
    <scope>NUCLEOTIDE SEQUENCE [LARGE SCALE GENOMIC DNA]</scope>
    <source>
        <strain evidence="13">CGMCC 1.10130</strain>
    </source>
</reference>
<evidence type="ECO:0000256" key="10">
    <source>
        <dbReference type="RuleBase" id="RU361207"/>
    </source>
</evidence>
<evidence type="ECO:0000256" key="4">
    <source>
        <dbReference type="ARBA" id="ARBA00020295"/>
    </source>
</evidence>
<evidence type="ECO:0000256" key="2">
    <source>
        <dbReference type="ARBA" id="ARBA00005684"/>
    </source>
</evidence>
<evidence type="ECO:0000256" key="9">
    <source>
        <dbReference type="ARBA" id="ARBA00031501"/>
    </source>
</evidence>
<evidence type="ECO:0000313" key="13">
    <source>
        <dbReference type="Proteomes" id="UP000619743"/>
    </source>
</evidence>
<evidence type="ECO:0000256" key="6">
    <source>
        <dbReference type="ARBA" id="ARBA00022679"/>
    </source>
</evidence>
<feature type="domain" description="MalQ N-terminal beta-sandwich" evidence="11">
    <location>
        <begin position="67"/>
        <end position="165"/>
    </location>
</feature>
<keyword evidence="13" id="KW-1185">Reference proteome</keyword>
<dbReference type="EMBL" id="BMDX01000003">
    <property type="protein sequence ID" value="GGA70317.1"/>
    <property type="molecule type" value="Genomic_DNA"/>
</dbReference>
<dbReference type="PANTHER" id="PTHR32438:SF5">
    <property type="entry name" value="4-ALPHA-GLUCANOTRANSFERASE DPE1, CHLOROPLASTIC_AMYLOPLASTIC"/>
    <property type="match status" value="1"/>
</dbReference>
<comment type="catalytic activity">
    <reaction evidence="1 10">
        <text>Transfers a segment of a (1-&gt;4)-alpha-D-glucan to a new position in an acceptor, which may be glucose or a (1-&gt;4)-alpha-D-glucan.</text>
        <dbReference type="EC" id="2.4.1.25"/>
    </reaction>
</comment>
<dbReference type="NCBIfam" id="NF008274">
    <property type="entry name" value="PRK11052.1"/>
    <property type="match status" value="1"/>
</dbReference>